<feature type="compositionally biased region" description="Basic and acidic residues" evidence="1">
    <location>
        <begin position="652"/>
        <end position="665"/>
    </location>
</feature>
<feature type="region of interest" description="Disordered" evidence="1">
    <location>
        <begin position="1"/>
        <end position="50"/>
    </location>
</feature>
<feature type="compositionally biased region" description="Basic and acidic residues" evidence="1">
    <location>
        <begin position="588"/>
        <end position="608"/>
    </location>
</feature>
<name>A0A1E7FF64_9STRA</name>
<feature type="region of interest" description="Disordered" evidence="1">
    <location>
        <begin position="637"/>
        <end position="665"/>
    </location>
</feature>
<dbReference type="KEGG" id="fcy:FRACYDRAFT_239380"/>
<sequence>MATTQSKLRTRRSSTNGSNEDGGDGSDDDDVQSDDNDDDSNHEVSDSLRKHREMIHEMKQKYRLSIIQRRGIHHHKSRKNDNSASCTDVMQNQRLTELPTNDSHHHKVSLSPSSQRIRGKDRQRSESTKRELLLWRKEGSIRRVSQYADEDYCRLFCRKQQQSPKIVEDLEDINGESNIHNIKYETGYVEDTDERFFDSFDVLIDEEKLLIDEFFDCVPDTQFVKNTEDIEEDPFGNSTSHSYMIENNEEDDCEDVVGSLSELFPPSISSTKEVSNTNSDSHLIVVTNDIYEEYTNSPEVKKEIPKKEVTDILDPTMLAEDDRNKIDNILDNFFESIDSMDDEEELDFAPEKISSHDGSFDTADSKKSIKFDNFSDDESENEVEKEIPEKEDTLDLTMLAVDDRNKIDNILDNFFQTIDSMDDDEKIDFAPEKISSHDGSFDTADSPIGQSPNQSPLRIGDDQSDFTSPVRAVVDKKACRAGDTLQSELSVESERCKSSIKPDSTPLSFKPLNKSRSRITSLDLNQSIDSSAGIFLSISAGIESGRPHDPVAKALSRDSSENEEFTASREDIDPAAKTFLQDSSENTDGTKDIRDFYQDSSENKDGIEGIRDIPCEATDFDKDLTGAVYSDPPQELLHESSHENFDPTAMELSRDSSENEKATEDIKDISINATLFEKQLIGDIDIDPPKELNHKSTSEDLSIDSDEDSNHSIPSFEQHSMSTMSGSPVRSKASEKSNHCYSTPTSQLKFPALHINSDEAVKCPNDSQTTESQGEDQDAILSIAPPPPISKSHKMLSDISTPEQPRTPRTATPVRTNPSKIPFYRTRERLSEGRHKQSQKPTTPHKVETSRSSYGGGGSMACSVISWYGSPGRSIAKSLSTPGKNRNLLDISSSSSFCEGDNKSKQSSLGPAYKAEIIQSPLRGEINNHDAISATSYVSPDRSSNIRSPLRGFYSLASPLRSPALSLYSKMPHGAQSTIRRLQKRSQVLDDDLLSVDTIRVCTNKFAYNLHPKRGPCNRCWSLASFEEQQQYKSRGSHLRITQTRSGCDRSCTIFPPMDDDDAPVRLCRQCFFATHQDENGCKLQVYRGNHIKVQSNII</sequence>
<feature type="region of interest" description="Disordered" evidence="1">
    <location>
        <begin position="97"/>
        <end position="129"/>
    </location>
</feature>
<feature type="region of interest" description="Disordered" evidence="1">
    <location>
        <begin position="685"/>
        <end position="742"/>
    </location>
</feature>
<dbReference type="AlphaFoldDB" id="A0A1E7FF64"/>
<accession>A0A1E7FF64</accession>
<feature type="region of interest" description="Disordered" evidence="1">
    <location>
        <begin position="582"/>
        <end position="608"/>
    </location>
</feature>
<keyword evidence="3" id="KW-1185">Reference proteome</keyword>
<feature type="compositionally biased region" description="Acidic residues" evidence="1">
    <location>
        <begin position="21"/>
        <end position="38"/>
    </location>
</feature>
<feature type="compositionally biased region" description="Basic and acidic residues" evidence="1">
    <location>
        <begin position="39"/>
        <end position="50"/>
    </location>
</feature>
<feature type="compositionally biased region" description="Low complexity" evidence="1">
    <location>
        <begin position="807"/>
        <end position="818"/>
    </location>
</feature>
<feature type="compositionally biased region" description="Polar residues" evidence="1">
    <location>
        <begin position="711"/>
        <end position="728"/>
    </location>
</feature>
<gene>
    <name evidence="2" type="ORF">FRACYDRAFT_239380</name>
</gene>
<evidence type="ECO:0000313" key="2">
    <source>
        <dbReference type="EMBL" id="OEU16787.1"/>
    </source>
</evidence>
<dbReference type="EMBL" id="KV784358">
    <property type="protein sequence ID" value="OEU16787.1"/>
    <property type="molecule type" value="Genomic_DNA"/>
</dbReference>
<dbReference type="Proteomes" id="UP000095751">
    <property type="component" value="Unassembled WGS sequence"/>
</dbReference>
<feature type="region of interest" description="Disordered" evidence="1">
    <location>
        <begin position="762"/>
        <end position="855"/>
    </location>
</feature>
<protein>
    <submittedName>
        <fullName evidence="2">Uncharacterized protein</fullName>
    </submittedName>
</protein>
<dbReference type="OrthoDB" id="10681797at2759"/>
<proteinExistence type="predicted"/>
<evidence type="ECO:0000313" key="3">
    <source>
        <dbReference type="Proteomes" id="UP000095751"/>
    </source>
</evidence>
<feature type="compositionally biased region" description="Basic and acidic residues" evidence="1">
    <location>
        <begin position="118"/>
        <end position="129"/>
    </location>
</feature>
<organism evidence="2 3">
    <name type="scientific">Fragilariopsis cylindrus CCMP1102</name>
    <dbReference type="NCBI Taxonomy" id="635003"/>
    <lineage>
        <taxon>Eukaryota</taxon>
        <taxon>Sar</taxon>
        <taxon>Stramenopiles</taxon>
        <taxon>Ochrophyta</taxon>
        <taxon>Bacillariophyta</taxon>
        <taxon>Bacillariophyceae</taxon>
        <taxon>Bacillariophycidae</taxon>
        <taxon>Bacillariales</taxon>
        <taxon>Bacillariaceae</taxon>
        <taxon>Fragilariopsis</taxon>
    </lineage>
</organism>
<feature type="region of interest" description="Disordered" evidence="1">
    <location>
        <begin position="433"/>
        <end position="463"/>
    </location>
</feature>
<reference evidence="2 3" key="1">
    <citation type="submission" date="2016-09" db="EMBL/GenBank/DDBJ databases">
        <title>Extensive genetic diversity and differential bi-allelic expression allows diatom success in the polar Southern Ocean.</title>
        <authorList>
            <consortium name="DOE Joint Genome Institute"/>
            <person name="Mock T."/>
            <person name="Otillar R.P."/>
            <person name="Strauss J."/>
            <person name="Dupont C."/>
            <person name="Frickenhaus S."/>
            <person name="Maumus F."/>
            <person name="Mcmullan M."/>
            <person name="Sanges R."/>
            <person name="Schmutz J."/>
            <person name="Toseland A."/>
            <person name="Valas R."/>
            <person name="Veluchamy A."/>
            <person name="Ward B.J."/>
            <person name="Allen A."/>
            <person name="Barry K."/>
            <person name="Falciatore A."/>
            <person name="Ferrante M."/>
            <person name="Fortunato A.E."/>
            <person name="Gloeckner G."/>
            <person name="Gruber A."/>
            <person name="Hipkin R."/>
            <person name="Janech M."/>
            <person name="Kroth P."/>
            <person name="Leese F."/>
            <person name="Lindquist E."/>
            <person name="Lyon B.R."/>
            <person name="Martin J."/>
            <person name="Mayer C."/>
            <person name="Parker M."/>
            <person name="Quesneville H."/>
            <person name="Raymond J."/>
            <person name="Uhlig C."/>
            <person name="Valentin K.U."/>
            <person name="Worden A.Z."/>
            <person name="Armbrust E.V."/>
            <person name="Bowler C."/>
            <person name="Green B."/>
            <person name="Moulton V."/>
            <person name="Van Oosterhout C."/>
            <person name="Grigoriev I."/>
        </authorList>
    </citation>
    <scope>NUCLEOTIDE SEQUENCE [LARGE SCALE GENOMIC DNA]</scope>
    <source>
        <strain evidence="2 3">CCMP1102</strain>
    </source>
</reference>
<feature type="compositionally biased region" description="Basic and acidic residues" evidence="1">
    <location>
        <begin position="687"/>
        <end position="698"/>
    </location>
</feature>
<evidence type="ECO:0000256" key="1">
    <source>
        <dbReference type="SAM" id="MobiDB-lite"/>
    </source>
</evidence>
<feature type="compositionally biased region" description="Basic and acidic residues" evidence="1">
    <location>
        <begin position="825"/>
        <end position="835"/>
    </location>
</feature>
<dbReference type="InParanoid" id="A0A1E7FF64"/>